<sequence length="112" mass="13252">MFLSFVSGFYFYGSLLSPCFLIGSYFDIKNLWLIIPVLLAVIGKHLTEEYYLYWLPSIYSGVSIAIAEINTLFFMPKSYYDYDMYMYLGIITIILWFVLGALYYYAVHKYEK</sequence>
<keyword evidence="1" id="KW-0812">Transmembrane</keyword>
<gene>
    <name evidence="2" type="ORF">H8R91_10970</name>
</gene>
<reference evidence="2 3" key="1">
    <citation type="submission" date="2020-08" db="EMBL/GenBank/DDBJ databases">
        <title>Genome public.</title>
        <authorList>
            <person name="Liu C."/>
            <person name="Sun Q."/>
        </authorList>
    </citation>
    <scope>NUCLEOTIDE SEQUENCE [LARGE SCALE GENOMIC DNA]</scope>
    <source>
        <strain evidence="2 3">NSJ-71</strain>
    </source>
</reference>
<feature type="transmembrane region" description="Helical" evidence="1">
    <location>
        <begin position="53"/>
        <end position="73"/>
    </location>
</feature>
<name>A0ABR7HNK1_9FIRM</name>
<feature type="transmembrane region" description="Helical" evidence="1">
    <location>
        <begin position="85"/>
        <end position="106"/>
    </location>
</feature>
<keyword evidence="3" id="KW-1185">Reference proteome</keyword>
<proteinExistence type="predicted"/>
<accession>A0ABR7HNK1</accession>
<dbReference type="RefSeq" id="WP_186936247.1">
    <property type="nucleotide sequence ID" value="NZ_JACOPS010000006.1"/>
</dbReference>
<keyword evidence="1" id="KW-1133">Transmembrane helix</keyword>
<evidence type="ECO:0000313" key="3">
    <source>
        <dbReference type="Proteomes" id="UP000636755"/>
    </source>
</evidence>
<dbReference type="EMBL" id="JACOPS010000006">
    <property type="protein sequence ID" value="MBC5729032.1"/>
    <property type="molecule type" value="Genomic_DNA"/>
</dbReference>
<evidence type="ECO:0000256" key="1">
    <source>
        <dbReference type="SAM" id="Phobius"/>
    </source>
</evidence>
<comment type="caution">
    <text evidence="2">The sequence shown here is derived from an EMBL/GenBank/DDBJ whole genome shotgun (WGS) entry which is preliminary data.</text>
</comment>
<protein>
    <submittedName>
        <fullName evidence="2">Uncharacterized protein</fullName>
    </submittedName>
</protein>
<organism evidence="2 3">
    <name type="scientific">Ruminococcus intestinalis</name>
    <dbReference type="NCBI Taxonomy" id="2763066"/>
    <lineage>
        <taxon>Bacteria</taxon>
        <taxon>Bacillati</taxon>
        <taxon>Bacillota</taxon>
        <taxon>Clostridia</taxon>
        <taxon>Eubacteriales</taxon>
        <taxon>Oscillospiraceae</taxon>
        <taxon>Ruminococcus</taxon>
    </lineage>
</organism>
<keyword evidence="1" id="KW-0472">Membrane</keyword>
<feature type="transmembrane region" description="Helical" evidence="1">
    <location>
        <begin position="30"/>
        <end position="47"/>
    </location>
</feature>
<dbReference type="Proteomes" id="UP000636755">
    <property type="component" value="Unassembled WGS sequence"/>
</dbReference>
<evidence type="ECO:0000313" key="2">
    <source>
        <dbReference type="EMBL" id="MBC5729032.1"/>
    </source>
</evidence>